<gene>
    <name evidence="1" type="ORF">EEDITHA_LOCUS17843</name>
</gene>
<accession>A0AAU9UZG0</accession>
<proteinExistence type="predicted"/>
<evidence type="ECO:0000313" key="2">
    <source>
        <dbReference type="Proteomes" id="UP001153954"/>
    </source>
</evidence>
<comment type="caution">
    <text evidence="1">The sequence shown here is derived from an EMBL/GenBank/DDBJ whole genome shotgun (WGS) entry which is preliminary data.</text>
</comment>
<name>A0AAU9UZG0_EUPED</name>
<sequence>MDHTNRNTPSNSTNINLIMIKSFKKDSLTLKHSATVPALSVFSRSTRYKKESKKIVRHVLRLILRSVTKVIVSDASVNTKDVSVGSSVRTMSQSIAIQTEHKVLVKRYVDDEDVNSSSVASCIELETKWRKDFRSLRDSHVRLVLRQLRQLQDIERLSRVLCCTHSPGTSTSSCQIDLTEY</sequence>
<protein>
    <submittedName>
        <fullName evidence="1">Uncharacterized protein</fullName>
    </submittedName>
</protein>
<dbReference type="AlphaFoldDB" id="A0AAU9UZG0"/>
<dbReference type="EMBL" id="CAKOGL010000026">
    <property type="protein sequence ID" value="CAH2103311.1"/>
    <property type="molecule type" value="Genomic_DNA"/>
</dbReference>
<reference evidence="1" key="1">
    <citation type="submission" date="2022-03" db="EMBL/GenBank/DDBJ databases">
        <authorList>
            <person name="Tunstrom K."/>
        </authorList>
    </citation>
    <scope>NUCLEOTIDE SEQUENCE</scope>
</reference>
<organism evidence="1 2">
    <name type="scientific">Euphydryas editha</name>
    <name type="common">Edith's checkerspot</name>
    <dbReference type="NCBI Taxonomy" id="104508"/>
    <lineage>
        <taxon>Eukaryota</taxon>
        <taxon>Metazoa</taxon>
        <taxon>Ecdysozoa</taxon>
        <taxon>Arthropoda</taxon>
        <taxon>Hexapoda</taxon>
        <taxon>Insecta</taxon>
        <taxon>Pterygota</taxon>
        <taxon>Neoptera</taxon>
        <taxon>Endopterygota</taxon>
        <taxon>Lepidoptera</taxon>
        <taxon>Glossata</taxon>
        <taxon>Ditrysia</taxon>
        <taxon>Papilionoidea</taxon>
        <taxon>Nymphalidae</taxon>
        <taxon>Nymphalinae</taxon>
        <taxon>Euphydryas</taxon>
    </lineage>
</organism>
<evidence type="ECO:0000313" key="1">
    <source>
        <dbReference type="EMBL" id="CAH2103311.1"/>
    </source>
</evidence>
<keyword evidence="2" id="KW-1185">Reference proteome</keyword>
<dbReference type="Proteomes" id="UP001153954">
    <property type="component" value="Unassembled WGS sequence"/>
</dbReference>